<dbReference type="InterPro" id="IPR027417">
    <property type="entry name" value="P-loop_NTPase"/>
</dbReference>
<dbReference type="Pfam" id="PF07728">
    <property type="entry name" value="AAA_5"/>
    <property type="match status" value="1"/>
</dbReference>
<dbReference type="AlphaFoldDB" id="A0A6M3LZA3"/>
<name>A0A6M3LZA3_9ZZZZ</name>
<dbReference type="GO" id="GO:0016887">
    <property type="term" value="F:ATP hydrolysis activity"/>
    <property type="evidence" value="ECO:0007669"/>
    <property type="project" value="InterPro"/>
</dbReference>
<dbReference type="Gene3D" id="3.40.50.300">
    <property type="entry name" value="P-loop containing nucleotide triphosphate hydrolases"/>
    <property type="match status" value="1"/>
</dbReference>
<evidence type="ECO:0000313" key="2">
    <source>
        <dbReference type="EMBL" id="QJA98882.1"/>
    </source>
</evidence>
<evidence type="ECO:0000259" key="1">
    <source>
        <dbReference type="SMART" id="SM00382"/>
    </source>
</evidence>
<accession>A0A6M3LZA3</accession>
<dbReference type="SUPFAM" id="SSF52540">
    <property type="entry name" value="P-loop containing nucleoside triphosphate hydrolases"/>
    <property type="match status" value="1"/>
</dbReference>
<dbReference type="InterPro" id="IPR003593">
    <property type="entry name" value="AAA+_ATPase"/>
</dbReference>
<organism evidence="2">
    <name type="scientific">viral metagenome</name>
    <dbReference type="NCBI Taxonomy" id="1070528"/>
    <lineage>
        <taxon>unclassified sequences</taxon>
        <taxon>metagenomes</taxon>
        <taxon>organismal metagenomes</taxon>
    </lineage>
</organism>
<dbReference type="CDD" id="cd00009">
    <property type="entry name" value="AAA"/>
    <property type="match status" value="1"/>
</dbReference>
<reference evidence="2" key="1">
    <citation type="submission" date="2020-03" db="EMBL/GenBank/DDBJ databases">
        <title>The deep terrestrial virosphere.</title>
        <authorList>
            <person name="Holmfeldt K."/>
            <person name="Nilsson E."/>
            <person name="Simone D."/>
            <person name="Lopez-Fernandez M."/>
            <person name="Wu X."/>
            <person name="de Brujin I."/>
            <person name="Lundin D."/>
            <person name="Andersson A."/>
            <person name="Bertilsson S."/>
            <person name="Dopson M."/>
        </authorList>
    </citation>
    <scope>NUCLEOTIDE SEQUENCE</scope>
    <source>
        <strain evidence="2">MM171A01452</strain>
    </source>
</reference>
<dbReference type="GO" id="GO:0005524">
    <property type="term" value="F:ATP binding"/>
    <property type="evidence" value="ECO:0007669"/>
    <property type="project" value="InterPro"/>
</dbReference>
<dbReference type="InterPro" id="IPR011704">
    <property type="entry name" value="ATPase_dyneun-rel_AAA"/>
</dbReference>
<dbReference type="SMART" id="SM00382">
    <property type="entry name" value="AAA"/>
    <property type="match status" value="1"/>
</dbReference>
<dbReference type="EMBL" id="MT143615">
    <property type="protein sequence ID" value="QJA98882.1"/>
    <property type="molecule type" value="Genomic_DNA"/>
</dbReference>
<feature type="domain" description="AAA+ ATPase" evidence="1">
    <location>
        <begin position="16"/>
        <end position="151"/>
    </location>
</feature>
<sequence>MKPSHMLQALEILIEADQPAMIWGPPGGGKSSLVYQVATKLKKKVSEIRATLIDPVDLRGLMRIENGRTVWCPPIFLPSEENCILFIDELPTAPPLVQAALYQLILDRKLGEYELPKGTRIFAAGNRETDRAAVQRMPTPLANRFTHLDLEFDNKDWEVWAIDHDLPIELVAWNRFKPSRISAFNPLATEKAQPTPRSWEFVSKILNTTRDPFLLYEIIKGTVGQADALEFCAFIEDWKLLPNPKSVLADPDNAEIPKKISVLFSLCAALAKMVSNGLSTAFFKYAERLRKEGFADHAAAMIQDAIHRDSSLEETKGCIDWRTKHGGLYAS</sequence>
<gene>
    <name evidence="2" type="ORF">MM171A01452_0008</name>
</gene>
<proteinExistence type="predicted"/>
<protein>
    <submittedName>
        <fullName evidence="2">Putative ATPase domain containing protein</fullName>
    </submittedName>
</protein>